<dbReference type="EMBL" id="FOVR01000010">
    <property type="protein sequence ID" value="SFO66286.1"/>
    <property type="molecule type" value="Genomic_DNA"/>
</dbReference>
<feature type="repeat" description="TPR" evidence="8">
    <location>
        <begin position="237"/>
        <end position="270"/>
    </location>
</feature>
<accession>A0A1I5J1J1</accession>
<keyword evidence="9" id="KW-1133">Transmembrane helix</keyword>
<feature type="transmembrane region" description="Helical" evidence="9">
    <location>
        <begin position="51"/>
        <end position="72"/>
    </location>
</feature>
<reference evidence="11 12" key="1">
    <citation type="submission" date="2016-10" db="EMBL/GenBank/DDBJ databases">
        <authorList>
            <person name="de Groot N.N."/>
        </authorList>
    </citation>
    <scope>NUCLEOTIDE SEQUENCE [LARGE SCALE GENOMIC DNA]</scope>
    <source>
        <strain evidence="11 12">CGMCC 1.9157</strain>
    </source>
</reference>
<proteinExistence type="inferred from homology"/>
<comment type="pathway">
    <text evidence="1">Protein modification; protein glycosylation.</text>
</comment>
<dbReference type="SUPFAM" id="SSF48452">
    <property type="entry name" value="TPR-like"/>
    <property type="match status" value="1"/>
</dbReference>
<feature type="repeat" description="TPR" evidence="8">
    <location>
        <begin position="169"/>
        <end position="202"/>
    </location>
</feature>
<keyword evidence="6" id="KW-0677">Repeat</keyword>
<feature type="domain" description="O-GlcNAc transferase C-terminal" evidence="10">
    <location>
        <begin position="413"/>
        <end position="572"/>
    </location>
</feature>
<dbReference type="AlphaFoldDB" id="A0A1I5J1J1"/>
<keyword evidence="9" id="KW-0472">Membrane</keyword>
<dbReference type="STRING" id="655353.SAMN04488056_110119"/>
<dbReference type="Pfam" id="PF13432">
    <property type="entry name" value="TPR_16"/>
    <property type="match status" value="2"/>
</dbReference>
<evidence type="ECO:0000256" key="2">
    <source>
        <dbReference type="ARBA" id="ARBA00005386"/>
    </source>
</evidence>
<dbReference type="PANTHER" id="PTHR44366">
    <property type="entry name" value="UDP-N-ACETYLGLUCOSAMINE--PEPTIDE N-ACETYLGLUCOSAMINYLTRANSFERASE 110 KDA SUBUNIT"/>
    <property type="match status" value="1"/>
</dbReference>
<evidence type="ECO:0000256" key="9">
    <source>
        <dbReference type="SAM" id="Phobius"/>
    </source>
</evidence>
<dbReference type="GO" id="GO:0097363">
    <property type="term" value="F:protein O-acetylglucosaminyltransferase activity"/>
    <property type="evidence" value="ECO:0007669"/>
    <property type="project" value="UniProtKB-EC"/>
</dbReference>
<dbReference type="Pfam" id="PF13174">
    <property type="entry name" value="TPR_6"/>
    <property type="match status" value="1"/>
</dbReference>
<dbReference type="OrthoDB" id="146908at2"/>
<evidence type="ECO:0000256" key="3">
    <source>
        <dbReference type="ARBA" id="ARBA00011970"/>
    </source>
</evidence>
<dbReference type="Pfam" id="PF13844">
    <property type="entry name" value="Glyco_transf_41"/>
    <property type="match status" value="2"/>
</dbReference>
<evidence type="ECO:0000256" key="8">
    <source>
        <dbReference type="PROSITE-ProRule" id="PRU00339"/>
    </source>
</evidence>
<dbReference type="Proteomes" id="UP000199236">
    <property type="component" value="Unassembled WGS sequence"/>
</dbReference>
<dbReference type="UniPathway" id="UPA00378"/>
<feature type="repeat" description="TPR" evidence="8">
    <location>
        <begin position="305"/>
        <end position="338"/>
    </location>
</feature>
<feature type="repeat" description="TPR" evidence="8">
    <location>
        <begin position="271"/>
        <end position="304"/>
    </location>
</feature>
<feature type="repeat" description="TPR" evidence="8">
    <location>
        <begin position="203"/>
        <end position="236"/>
    </location>
</feature>
<dbReference type="InterPro" id="IPR037919">
    <property type="entry name" value="OGT"/>
</dbReference>
<evidence type="ECO:0000256" key="1">
    <source>
        <dbReference type="ARBA" id="ARBA00004922"/>
    </source>
</evidence>
<evidence type="ECO:0000256" key="6">
    <source>
        <dbReference type="ARBA" id="ARBA00022737"/>
    </source>
</evidence>
<evidence type="ECO:0000259" key="10">
    <source>
        <dbReference type="Pfam" id="PF13844"/>
    </source>
</evidence>
<name>A0A1I5J1J1_9HYPH</name>
<evidence type="ECO:0000256" key="4">
    <source>
        <dbReference type="ARBA" id="ARBA00022676"/>
    </source>
</evidence>
<sequence length="791" mass="89493">MGYSPQYHFVGSRERVGKIAQACLCPRAIGVFQVVIRVTRQPTAQMLDRRCLCASFFFNFATFLAFGLRFGFMTKLSVRQTLSRAKSFARKGEIDKARALYQSIIDSYPSNISAKRELEKLSQAHSQVKGGATLSNMPADQVLSLETEADARKTRDFTSALVKNVPTSLVAWSLLGDASRKLGLLDEAEGAYRMAIELDPSSAELHNKLGVALREQGKIEEGVHCYQKALSLDSRNAEAYVNLGVVFRSLGRLEEAELFYRKAIEFQPDLSNAFNNLGNVLRLQGRTQEAVVAFEQALQNDPLSTLALNNLGSTYRTQMMFDKAIEAFERSLQLKPDRADTRAELIWTCANICDWDRLKRLLPDVADLGVASDPIQPFMLISTDGSAENQYLRAKNYARSTFKQQTDLRPQWDAGGRIRIGYFGSDFHDHATMHLMSGLLRCHDRSRFEIFVYSYGVHSGGEWHDFIIEHCDHFFDISAQADHVVLELVHSHQIDIAFDLKGYTKDSRIDLFQYGLAPIQISYLGYPGTVAADFMDYVIADEVVISERQRAFFSEKVIYLPNCYQPNDNRRVIAPDTMSRSEAGLPESGFVFCCFNNSYKISSSEFDIWMRLLGDVEGSVLWLLSTNDFAKTNLRAEAKKRNIDLERIVFADWVPQNEHLARFRLADLFVDTFICNAHTTASDALWAGVPVVTMVGDQFPARVAASLLHAVGLEELVTSSQADYEQLIKTLSIEPDRLRALRKQLQEDRMTSPLFDTERYTRNFEEGIAQAYAIYSNGEKRRDIRVIEAER</sequence>
<dbReference type="InterPro" id="IPR011990">
    <property type="entry name" value="TPR-like_helical_dom_sf"/>
</dbReference>
<dbReference type="Gene3D" id="3.40.50.11380">
    <property type="match status" value="1"/>
</dbReference>
<dbReference type="PANTHER" id="PTHR44366:SF1">
    <property type="entry name" value="UDP-N-ACETYLGLUCOSAMINE--PEPTIDE N-ACETYLGLUCOSAMINYLTRANSFERASE 110 KDA SUBUNIT"/>
    <property type="match status" value="1"/>
</dbReference>
<gene>
    <name evidence="11" type="ORF">SAMN04488056_110119</name>
</gene>
<dbReference type="SUPFAM" id="SSF53756">
    <property type="entry name" value="UDP-Glycosyltransferase/glycogen phosphorylase"/>
    <property type="match status" value="1"/>
</dbReference>
<keyword evidence="7 8" id="KW-0802">TPR repeat</keyword>
<evidence type="ECO:0000256" key="7">
    <source>
        <dbReference type="ARBA" id="ARBA00022803"/>
    </source>
</evidence>
<dbReference type="PROSITE" id="PS50005">
    <property type="entry name" value="TPR"/>
    <property type="match status" value="5"/>
</dbReference>
<dbReference type="InterPro" id="IPR029489">
    <property type="entry name" value="OGT/SEC/SPY_C"/>
</dbReference>
<dbReference type="InterPro" id="IPR019734">
    <property type="entry name" value="TPR_rpt"/>
</dbReference>
<dbReference type="EC" id="2.4.1.255" evidence="3"/>
<dbReference type="Pfam" id="PF00515">
    <property type="entry name" value="TPR_1"/>
    <property type="match status" value="2"/>
</dbReference>
<comment type="similarity">
    <text evidence="2">Belongs to the glycosyltransferase 41 family. O-GlcNAc transferase subfamily.</text>
</comment>
<organism evidence="11 12">
    <name type="scientific">Cohaesibacter marisflavi</name>
    <dbReference type="NCBI Taxonomy" id="655353"/>
    <lineage>
        <taxon>Bacteria</taxon>
        <taxon>Pseudomonadati</taxon>
        <taxon>Pseudomonadota</taxon>
        <taxon>Alphaproteobacteria</taxon>
        <taxon>Hyphomicrobiales</taxon>
        <taxon>Cohaesibacteraceae</taxon>
    </lineage>
</organism>
<dbReference type="GO" id="GO:0006493">
    <property type="term" value="P:protein O-linked glycosylation"/>
    <property type="evidence" value="ECO:0007669"/>
    <property type="project" value="InterPro"/>
</dbReference>
<keyword evidence="4" id="KW-0328">Glycosyltransferase</keyword>
<dbReference type="Gene3D" id="3.40.50.2000">
    <property type="entry name" value="Glycogen Phosphorylase B"/>
    <property type="match status" value="1"/>
</dbReference>
<keyword evidence="9" id="KW-0812">Transmembrane</keyword>
<protein>
    <recommendedName>
        <fullName evidence="3">protein O-GlcNAc transferase</fullName>
        <ecNumber evidence="3">2.4.1.255</ecNumber>
    </recommendedName>
</protein>
<evidence type="ECO:0000313" key="12">
    <source>
        <dbReference type="Proteomes" id="UP000199236"/>
    </source>
</evidence>
<feature type="domain" description="O-GlcNAc transferase C-terminal" evidence="10">
    <location>
        <begin position="579"/>
        <end position="763"/>
    </location>
</feature>
<keyword evidence="12" id="KW-1185">Reference proteome</keyword>
<dbReference type="Gene3D" id="1.25.40.10">
    <property type="entry name" value="Tetratricopeptide repeat domain"/>
    <property type="match status" value="1"/>
</dbReference>
<evidence type="ECO:0000256" key="5">
    <source>
        <dbReference type="ARBA" id="ARBA00022679"/>
    </source>
</evidence>
<evidence type="ECO:0000313" key="11">
    <source>
        <dbReference type="EMBL" id="SFO66286.1"/>
    </source>
</evidence>
<dbReference type="SMART" id="SM00028">
    <property type="entry name" value="TPR"/>
    <property type="match status" value="6"/>
</dbReference>
<keyword evidence="5 11" id="KW-0808">Transferase</keyword>
<dbReference type="PROSITE" id="PS50293">
    <property type="entry name" value="TPR_REGION"/>
    <property type="match status" value="3"/>
</dbReference>